<dbReference type="Gene3D" id="1.20.1050.10">
    <property type="match status" value="1"/>
</dbReference>
<dbReference type="InterPro" id="IPR010987">
    <property type="entry name" value="Glutathione-S-Trfase_C-like"/>
</dbReference>
<sequence>MSLLKADIPPARSMRPFDPSPLRRPAVTPQWRWAHKYLVEQRYLQRTQFLGFTKFKIVSRERRGTAELFRMIFNYAGIPYEDVILQNVDWKSLICKTPYGNLPVLWMDHNMYGEPSAIIRLLARHLQLMGMNHSEMMVAEAVLEQVIDLKESEILQKAFLELQTRADDNAEQAFQVLLPRVFDSWERHLEASLGYFILSSGFSIADMAMFDFLSQYRAYLPLDNLLVQRKHLCRHLAAVERHPMLKGYFQKYNGGGKNPPDILAQP</sequence>
<dbReference type="Gene3D" id="3.40.30.10">
    <property type="entry name" value="Glutaredoxin"/>
    <property type="match status" value="1"/>
</dbReference>
<evidence type="ECO:0000259" key="2">
    <source>
        <dbReference type="PROSITE" id="PS50405"/>
    </source>
</evidence>
<dbReference type="SUPFAM" id="SSF52833">
    <property type="entry name" value="Thioredoxin-like"/>
    <property type="match status" value="1"/>
</dbReference>
<gene>
    <name evidence="4" type="primary">LOC101852197</name>
</gene>
<evidence type="ECO:0000313" key="3">
    <source>
        <dbReference type="Proteomes" id="UP000694888"/>
    </source>
</evidence>
<dbReference type="PANTHER" id="PTHR11571:SF150">
    <property type="entry name" value="GLUTATHIONE S-TRANSFERASE"/>
    <property type="match status" value="1"/>
</dbReference>
<dbReference type="RefSeq" id="XP_012941092.1">
    <property type="nucleotide sequence ID" value="XM_013085638.1"/>
</dbReference>
<reference evidence="4" key="1">
    <citation type="submission" date="2025-08" db="UniProtKB">
        <authorList>
            <consortium name="RefSeq"/>
        </authorList>
    </citation>
    <scope>IDENTIFICATION</scope>
</reference>
<feature type="domain" description="GST C-terminal" evidence="2">
    <location>
        <begin position="132"/>
        <end position="266"/>
    </location>
</feature>
<dbReference type="InterPro" id="IPR004046">
    <property type="entry name" value="GST_C"/>
</dbReference>
<evidence type="ECO:0000313" key="4">
    <source>
        <dbReference type="RefSeq" id="XP_012941092.1"/>
    </source>
</evidence>
<accession>A0ABM1A599</accession>
<organism evidence="3 4">
    <name type="scientific">Aplysia californica</name>
    <name type="common">California sea hare</name>
    <dbReference type="NCBI Taxonomy" id="6500"/>
    <lineage>
        <taxon>Eukaryota</taxon>
        <taxon>Metazoa</taxon>
        <taxon>Spiralia</taxon>
        <taxon>Lophotrochozoa</taxon>
        <taxon>Mollusca</taxon>
        <taxon>Gastropoda</taxon>
        <taxon>Heterobranchia</taxon>
        <taxon>Euthyneura</taxon>
        <taxon>Tectipleura</taxon>
        <taxon>Aplysiida</taxon>
        <taxon>Aplysioidea</taxon>
        <taxon>Aplysiidae</taxon>
        <taxon>Aplysia</taxon>
    </lineage>
</organism>
<dbReference type="SUPFAM" id="SSF47616">
    <property type="entry name" value="GST C-terminal domain-like"/>
    <property type="match status" value="1"/>
</dbReference>
<dbReference type="InterPro" id="IPR036282">
    <property type="entry name" value="Glutathione-S-Trfase_C_sf"/>
</dbReference>
<dbReference type="PROSITE" id="PS50404">
    <property type="entry name" value="GST_NTER"/>
    <property type="match status" value="1"/>
</dbReference>
<dbReference type="Pfam" id="PF14497">
    <property type="entry name" value="GST_C_3"/>
    <property type="match status" value="1"/>
</dbReference>
<dbReference type="InterPro" id="IPR050213">
    <property type="entry name" value="GST_superfamily"/>
</dbReference>
<dbReference type="GeneID" id="101852197"/>
<proteinExistence type="predicted"/>
<dbReference type="PROSITE" id="PS50405">
    <property type="entry name" value="GST_CTER"/>
    <property type="match status" value="1"/>
</dbReference>
<name>A0ABM1A599_APLCA</name>
<protein>
    <submittedName>
        <fullName evidence="4">Glutathione S-transferase 1</fullName>
    </submittedName>
</protein>
<keyword evidence="3" id="KW-1185">Reference proteome</keyword>
<dbReference type="InterPro" id="IPR036249">
    <property type="entry name" value="Thioredoxin-like_sf"/>
</dbReference>
<evidence type="ECO:0000259" key="1">
    <source>
        <dbReference type="PROSITE" id="PS50404"/>
    </source>
</evidence>
<dbReference type="Proteomes" id="UP000694888">
    <property type="component" value="Unplaced"/>
</dbReference>
<dbReference type="InterPro" id="IPR004045">
    <property type="entry name" value="Glutathione_S-Trfase_N"/>
</dbReference>
<dbReference type="PANTHER" id="PTHR11571">
    <property type="entry name" value="GLUTATHIONE S-TRANSFERASE"/>
    <property type="match status" value="1"/>
</dbReference>
<feature type="domain" description="GST N-terminal" evidence="1">
    <location>
        <begin position="53"/>
        <end position="130"/>
    </location>
</feature>
<dbReference type="Pfam" id="PF13417">
    <property type="entry name" value="GST_N_3"/>
    <property type="match status" value="1"/>
</dbReference>